<feature type="region of interest" description="Disordered" evidence="1">
    <location>
        <begin position="31"/>
        <end position="81"/>
    </location>
</feature>
<protein>
    <submittedName>
        <fullName evidence="2">Uncharacterized protein</fullName>
    </submittedName>
</protein>
<comment type="caution">
    <text evidence="2">The sequence shown here is derived from an EMBL/GenBank/DDBJ whole genome shotgun (WGS) entry which is preliminary data.</text>
</comment>
<sequence length="181" mass="19411">MAIAGITVLIGLTLLLLGRFQIDVWITPVTETPMPRADPVPDDPELLVPSPQPRVTPASPLLSQATQSPTAPAPPGKLRVSNPTDHPIRLALLAQRSAAATASPPAPYDPPAHWDFAPEEGSSQGLLLSLPEGSLRVKRGDILVAFAQDGSRLYWGPYVVGATAMPVWNPHQSEWQLIFKP</sequence>
<evidence type="ECO:0000313" key="2">
    <source>
        <dbReference type="EMBL" id="KGF71858.1"/>
    </source>
</evidence>
<keyword evidence="3" id="KW-1185">Reference proteome</keyword>
<proteinExistence type="predicted"/>
<accession>A0A098TLZ0</accession>
<reference evidence="2 3" key="1">
    <citation type="journal article" date="2014" name="Mol. Ecol.">
        <title>Evolution of Synechococcus.</title>
        <authorList>
            <person name="Dvorak P."/>
            <person name="Casamatta D."/>
            <person name="Hasler P."/>
            <person name="Poulickova A."/>
            <person name="Ondrej V."/>
            <person name="Sanges R."/>
        </authorList>
    </citation>
    <scope>NUCLEOTIDE SEQUENCE [LARGE SCALE GENOMIC DNA]</scope>
    <source>
        <strain evidence="2 3">CAUP A 1101</strain>
    </source>
</reference>
<dbReference type="AlphaFoldDB" id="A0A098TLZ0"/>
<evidence type="ECO:0000313" key="3">
    <source>
        <dbReference type="Proteomes" id="UP000030170"/>
    </source>
</evidence>
<name>A0A098TLZ0_9CYAN</name>
<dbReference type="Proteomes" id="UP000030170">
    <property type="component" value="Unassembled WGS sequence"/>
</dbReference>
<dbReference type="OrthoDB" id="511601at2"/>
<dbReference type="EMBL" id="JJML01000046">
    <property type="protein sequence ID" value="KGF71858.1"/>
    <property type="molecule type" value="Genomic_DNA"/>
</dbReference>
<organism evidence="2 3">
    <name type="scientific">Neosynechococcus sphagnicola sy1</name>
    <dbReference type="NCBI Taxonomy" id="1497020"/>
    <lineage>
        <taxon>Bacteria</taxon>
        <taxon>Bacillati</taxon>
        <taxon>Cyanobacteriota</taxon>
        <taxon>Cyanophyceae</taxon>
        <taxon>Neosynechococcales</taxon>
        <taxon>Neosynechococcaceae</taxon>
        <taxon>Neosynechococcus</taxon>
    </lineage>
</organism>
<gene>
    <name evidence="2" type="ORF">DO97_14540</name>
</gene>
<evidence type="ECO:0000256" key="1">
    <source>
        <dbReference type="SAM" id="MobiDB-lite"/>
    </source>
</evidence>